<evidence type="ECO:0000313" key="4">
    <source>
        <dbReference type="Proteomes" id="UP000465306"/>
    </source>
</evidence>
<reference evidence="2 4" key="1">
    <citation type="journal article" date="2019" name="Emerg. Microbes Infect.">
        <title>Comprehensive subspecies identification of 175 nontuberculous mycobacteria species based on 7547 genomic profiles.</title>
        <authorList>
            <person name="Matsumoto Y."/>
            <person name="Kinjo T."/>
            <person name="Motooka D."/>
            <person name="Nabeya D."/>
            <person name="Jung N."/>
            <person name="Uechi K."/>
            <person name="Horii T."/>
            <person name="Iida T."/>
            <person name="Fujita J."/>
            <person name="Nakamura S."/>
        </authorList>
    </citation>
    <scope>NUCLEOTIDE SEQUENCE [LARGE SCALE GENOMIC DNA]</scope>
    <source>
        <strain evidence="2 4">JCM 13573</strain>
    </source>
</reference>
<accession>A0AAX1J5G8</accession>
<dbReference type="Proteomes" id="UP000663583">
    <property type="component" value="Chromosome"/>
</dbReference>
<dbReference type="RefSeq" id="WP_163703914.1">
    <property type="nucleotide sequence ID" value="NZ_BLKU01000005.1"/>
</dbReference>
<reference evidence="2" key="2">
    <citation type="submission" date="2020-02" db="EMBL/GenBank/DDBJ databases">
        <authorList>
            <person name="Matsumoto Y."/>
            <person name="Kinjo T."/>
            <person name="Motooka D."/>
            <person name="Nabeya D."/>
            <person name="Jung N."/>
            <person name="Uechi K."/>
            <person name="Horii T."/>
            <person name="Iida T."/>
            <person name="Fujita J."/>
            <person name="Nakamura S."/>
        </authorList>
    </citation>
    <scope>NUCLEOTIDE SEQUENCE</scope>
    <source>
        <strain evidence="2">JCM 13573</strain>
    </source>
</reference>
<sequence length="495" mass="48197">MSFVIAPEVVQAAATDLAGIRSAILEASQSIAASTTAVAPAAADEISEAIAAMFGGLGQEFQVLSAQAQAFHAEFVKVLNSGVGAYVQTEIANAEQALANAFAPPAASVAPAASVLDGLLGGGGGVLGTGGGLLGGTGGGLLGGLLGGTGGGLLDTGALGGILGGLTNGSALSGLTSQLGQLGAGLQGLLGGTNLLPALQGLLPGLFGTGAPPDFFAAVAAPYQALFNNTIANLQNLGNAFAANPFPFLHQFISNQSGYGQIIASSFSQFAATGAVNDLLPIFSIPGRIGQNALNVFRTLTDFSYSVGVSTANGAVSIGPAFFGLPIALGIDAIGSPITTANAMASSAAAFMSAVQHGDGFGAAVAALTAPAVVANGFLNGQVTLALSVPPINLPVLGTLGSITVPLSANVPFGGILTPLSSPTINVGPVVLGGVQVFPQLLAVPLGGTPTGGILPGMLLYLPQQLAQAIGAPPLIPPLLAVLPGITLPLTLPVL</sequence>
<dbReference type="Gene3D" id="1.10.287.850">
    <property type="entry name" value="HP0062-like domain"/>
    <property type="match status" value="1"/>
</dbReference>
<protein>
    <submittedName>
        <fullName evidence="3">PE family protein</fullName>
    </submittedName>
</protein>
<evidence type="ECO:0000313" key="2">
    <source>
        <dbReference type="EMBL" id="GFG67389.1"/>
    </source>
</evidence>
<dbReference type="Proteomes" id="UP000465306">
    <property type="component" value="Unassembled WGS sequence"/>
</dbReference>
<gene>
    <name evidence="3" type="ORF">I2456_19500</name>
    <name evidence="2" type="ORF">MKUB_48790</name>
</gene>
<evidence type="ECO:0000313" key="5">
    <source>
        <dbReference type="Proteomes" id="UP000663583"/>
    </source>
</evidence>
<feature type="domain" description="PE" evidence="1">
    <location>
        <begin position="4"/>
        <end position="93"/>
    </location>
</feature>
<evidence type="ECO:0000259" key="1">
    <source>
        <dbReference type="Pfam" id="PF00934"/>
    </source>
</evidence>
<organism evidence="3 5">
    <name type="scientific">Mycobacterium kubicae</name>
    <dbReference type="NCBI Taxonomy" id="120959"/>
    <lineage>
        <taxon>Bacteria</taxon>
        <taxon>Bacillati</taxon>
        <taxon>Actinomycetota</taxon>
        <taxon>Actinomycetes</taxon>
        <taxon>Mycobacteriales</taxon>
        <taxon>Mycobacteriaceae</taxon>
        <taxon>Mycobacterium</taxon>
        <taxon>Mycobacterium simiae complex</taxon>
    </lineage>
</organism>
<dbReference type="InterPro" id="IPR038332">
    <property type="entry name" value="PPE_sf"/>
</dbReference>
<dbReference type="InterPro" id="IPR000084">
    <property type="entry name" value="PE-PGRS_N"/>
</dbReference>
<dbReference type="SUPFAM" id="SSF140459">
    <property type="entry name" value="PE/PPE dimer-like"/>
    <property type="match status" value="1"/>
</dbReference>
<reference evidence="3" key="3">
    <citation type="submission" date="2020-11" db="EMBL/GenBank/DDBJ databases">
        <title>Intraspecies plasmid and genomic variation of Mycobacterium kubicae revealed by the complete genome sequences of two clinical isolates.</title>
        <authorList>
            <person name="Hendrix J.R."/>
            <person name="Epperson L.E."/>
            <person name="Honda J.R."/>
            <person name="Strong M."/>
        </authorList>
    </citation>
    <scope>NUCLEOTIDE SEQUENCE</scope>
    <source>
        <strain evidence="3">JCM 13573</strain>
    </source>
</reference>
<name>A0AAX1J5G8_9MYCO</name>
<dbReference type="Pfam" id="PF00934">
    <property type="entry name" value="PE"/>
    <property type="match status" value="1"/>
</dbReference>
<evidence type="ECO:0000313" key="3">
    <source>
        <dbReference type="EMBL" id="QPI36643.1"/>
    </source>
</evidence>
<dbReference type="KEGG" id="mku:I2456_19500"/>
<keyword evidence="4" id="KW-1185">Reference proteome</keyword>
<dbReference type="EMBL" id="CP065047">
    <property type="protein sequence ID" value="QPI36643.1"/>
    <property type="molecule type" value="Genomic_DNA"/>
</dbReference>
<dbReference type="EMBL" id="BLKU01000005">
    <property type="protein sequence ID" value="GFG67389.1"/>
    <property type="molecule type" value="Genomic_DNA"/>
</dbReference>
<proteinExistence type="predicted"/>
<dbReference type="AlphaFoldDB" id="A0AAX1J5G8"/>